<gene>
    <name evidence="1" type="ORF">K3G42_028741</name>
</gene>
<sequence>MHRLATIREILFLIKWLDFTPPPPPHQKNTNIMLRVRCDWRGGGSASLLALFSQAEMAQRATLFAPVWGSHVTYFPPALLAWKKRCSYSQGDVNIGRTNISECSEAQFGSGLWFGSRRGFSSPPHPGHQFPKLKWLQEDPVCLSVRICIFSPRHLATLTPENGVEGKAEPAPTSALVSQAKLGPGPLGSLGSLMLTAAFKKGQSLTSSLSQCYDQGAANVNSFLSFRTSP</sequence>
<organism evidence="1 2">
    <name type="scientific">Sphaerodactylus townsendi</name>
    <dbReference type="NCBI Taxonomy" id="933632"/>
    <lineage>
        <taxon>Eukaryota</taxon>
        <taxon>Metazoa</taxon>
        <taxon>Chordata</taxon>
        <taxon>Craniata</taxon>
        <taxon>Vertebrata</taxon>
        <taxon>Euteleostomi</taxon>
        <taxon>Lepidosauria</taxon>
        <taxon>Squamata</taxon>
        <taxon>Bifurcata</taxon>
        <taxon>Gekkota</taxon>
        <taxon>Sphaerodactylidae</taxon>
        <taxon>Sphaerodactylus</taxon>
    </lineage>
</organism>
<keyword evidence="2" id="KW-1185">Reference proteome</keyword>
<protein>
    <submittedName>
        <fullName evidence="1">Uncharacterized protein</fullName>
    </submittedName>
</protein>
<evidence type="ECO:0000313" key="2">
    <source>
        <dbReference type="Proteomes" id="UP000827872"/>
    </source>
</evidence>
<dbReference type="EMBL" id="CM037620">
    <property type="protein sequence ID" value="KAH7995823.1"/>
    <property type="molecule type" value="Genomic_DNA"/>
</dbReference>
<reference evidence="1" key="1">
    <citation type="submission" date="2021-08" db="EMBL/GenBank/DDBJ databases">
        <title>The first chromosome-level gecko genome reveals the dynamic sex chromosomes of Neotropical dwarf geckos (Sphaerodactylidae: Sphaerodactylus).</title>
        <authorList>
            <person name="Pinto B.J."/>
            <person name="Keating S.E."/>
            <person name="Gamble T."/>
        </authorList>
    </citation>
    <scope>NUCLEOTIDE SEQUENCE</scope>
    <source>
        <strain evidence="1">TG3544</strain>
    </source>
</reference>
<comment type="caution">
    <text evidence="1">The sequence shown here is derived from an EMBL/GenBank/DDBJ whole genome shotgun (WGS) entry which is preliminary data.</text>
</comment>
<accession>A0ACB8ETC8</accession>
<proteinExistence type="predicted"/>
<evidence type="ECO:0000313" key="1">
    <source>
        <dbReference type="EMBL" id="KAH7995823.1"/>
    </source>
</evidence>
<name>A0ACB8ETC8_9SAUR</name>
<dbReference type="Proteomes" id="UP000827872">
    <property type="component" value="Linkage Group LG07"/>
</dbReference>